<gene>
    <name evidence="1" type="ORF">S06H3_34031</name>
</gene>
<sequence>MEVIDKYEPQMIWLEGCMDKEIIEDYMPEMMAYYFNKGEQLGKGVVVTHKNLELPLECSPLDFEGGGKKEPDMHKWQTDIPLPGCTENLAWHQEGNDVVIDKIPDTLPCDYAWSFKINVTDIID</sequence>
<dbReference type="AlphaFoldDB" id="X1P741"/>
<comment type="caution">
    <text evidence="1">The sequence shown here is derived from an EMBL/GenBank/DDBJ whole genome shotgun (WGS) entry which is preliminary data.</text>
</comment>
<protein>
    <submittedName>
        <fullName evidence="1">Uncharacterized protein</fullName>
    </submittedName>
</protein>
<accession>X1P741</accession>
<dbReference type="EMBL" id="BARV01020387">
    <property type="protein sequence ID" value="GAI26739.1"/>
    <property type="molecule type" value="Genomic_DNA"/>
</dbReference>
<evidence type="ECO:0000313" key="1">
    <source>
        <dbReference type="EMBL" id="GAI26739.1"/>
    </source>
</evidence>
<dbReference type="Gene3D" id="3.20.20.80">
    <property type="entry name" value="Glycosidases"/>
    <property type="match status" value="1"/>
</dbReference>
<organism evidence="1">
    <name type="scientific">marine sediment metagenome</name>
    <dbReference type="NCBI Taxonomy" id="412755"/>
    <lineage>
        <taxon>unclassified sequences</taxon>
        <taxon>metagenomes</taxon>
        <taxon>ecological metagenomes</taxon>
    </lineage>
</organism>
<reference evidence="1" key="1">
    <citation type="journal article" date="2014" name="Front. Microbiol.">
        <title>High frequency of phylogenetically diverse reductive dehalogenase-homologous genes in deep subseafloor sedimentary metagenomes.</title>
        <authorList>
            <person name="Kawai M."/>
            <person name="Futagami T."/>
            <person name="Toyoda A."/>
            <person name="Takaki Y."/>
            <person name="Nishi S."/>
            <person name="Hori S."/>
            <person name="Arai W."/>
            <person name="Tsubouchi T."/>
            <person name="Morono Y."/>
            <person name="Uchiyama I."/>
            <person name="Ito T."/>
            <person name="Fujiyama A."/>
            <person name="Inagaki F."/>
            <person name="Takami H."/>
        </authorList>
    </citation>
    <scope>NUCLEOTIDE SEQUENCE</scope>
    <source>
        <strain evidence="1">Expedition CK06-06</strain>
    </source>
</reference>
<proteinExistence type="predicted"/>
<name>X1P741_9ZZZZ</name>